<dbReference type="Gene3D" id="1.10.101.10">
    <property type="entry name" value="PGBD-like superfamily/PGBD"/>
    <property type="match status" value="2"/>
</dbReference>
<evidence type="ECO:0000313" key="3">
    <source>
        <dbReference type="Proteomes" id="UP001161405"/>
    </source>
</evidence>
<dbReference type="Pfam" id="PF01471">
    <property type="entry name" value="PG_binding_1"/>
    <property type="match status" value="2"/>
</dbReference>
<reference evidence="2" key="1">
    <citation type="journal article" date="2014" name="Int. J. Syst. Evol. Microbiol.">
        <title>Complete genome of a new Firmicutes species belonging to the dominant human colonic microbiota ('Ruminococcus bicirculans') reveals two chromosomes and a selective capacity to utilize plant glucans.</title>
        <authorList>
            <consortium name="NISC Comparative Sequencing Program"/>
            <person name="Wegmann U."/>
            <person name="Louis P."/>
            <person name="Goesmann A."/>
            <person name="Henrissat B."/>
            <person name="Duncan S.H."/>
            <person name="Flint H.J."/>
        </authorList>
    </citation>
    <scope>NUCLEOTIDE SEQUENCE</scope>
    <source>
        <strain evidence="2">NBRC 107169</strain>
    </source>
</reference>
<organism evidence="2 3">
    <name type="scientific">Maritalea porphyrae</name>
    <dbReference type="NCBI Taxonomy" id="880732"/>
    <lineage>
        <taxon>Bacteria</taxon>
        <taxon>Pseudomonadati</taxon>
        <taxon>Pseudomonadota</taxon>
        <taxon>Alphaproteobacteria</taxon>
        <taxon>Hyphomicrobiales</taxon>
        <taxon>Devosiaceae</taxon>
        <taxon>Maritalea</taxon>
    </lineage>
</organism>
<reference evidence="2" key="2">
    <citation type="submission" date="2023-01" db="EMBL/GenBank/DDBJ databases">
        <title>Draft genome sequence of Maritalea porphyrae strain NBRC 107169.</title>
        <authorList>
            <person name="Sun Q."/>
            <person name="Mori K."/>
        </authorList>
    </citation>
    <scope>NUCLEOTIDE SEQUENCE</scope>
    <source>
        <strain evidence="2">NBRC 107169</strain>
    </source>
</reference>
<evidence type="ECO:0000259" key="1">
    <source>
        <dbReference type="Pfam" id="PF01471"/>
    </source>
</evidence>
<proteinExistence type="predicted"/>
<feature type="domain" description="Peptidoglycan binding-like" evidence="1">
    <location>
        <begin position="220"/>
        <end position="275"/>
    </location>
</feature>
<name>A0ABQ5URP3_9HYPH</name>
<evidence type="ECO:0000313" key="2">
    <source>
        <dbReference type="EMBL" id="GLQ17929.1"/>
    </source>
</evidence>
<dbReference type="EMBL" id="BSNI01000002">
    <property type="protein sequence ID" value="GLQ17929.1"/>
    <property type="molecule type" value="Genomic_DNA"/>
</dbReference>
<accession>A0ABQ5URP3</accession>
<sequence length="282" mass="29847">MANYTGVNQQPEMKMPEFKLGFLMPIWKLMAKSPGNTAFTLALTASLGWASINALYMQENAHPAPLFANNQQIEQATVAPVEFVPPVRTPTVIEQVAQPMPAPAAAPSFGPVTGNPSAFFVQSKLYELGYFKEKVDGYYGPKTAAAIREFEVENGLTSSGAISDDLIEILNSGQVTVPYSAPVSNPAPASAPQAASDPLLNIAQQATAETTSSTSSAVSSELVAKVQAGLNSLGYDVGKVDGIAGEATATAIRKFETFYNYDQTGEVTPELIDMLIAANAKF</sequence>
<gene>
    <name evidence="2" type="ORF">GCM10007879_21780</name>
</gene>
<dbReference type="InterPro" id="IPR036365">
    <property type="entry name" value="PGBD-like_sf"/>
</dbReference>
<protein>
    <submittedName>
        <fullName evidence="2">Peptidoglycan-binding protein</fullName>
    </submittedName>
</protein>
<dbReference type="RefSeq" id="WP_284364419.1">
    <property type="nucleotide sequence ID" value="NZ_BSNI01000002.1"/>
</dbReference>
<dbReference type="SUPFAM" id="SSF47090">
    <property type="entry name" value="PGBD-like"/>
    <property type="match status" value="2"/>
</dbReference>
<dbReference type="InterPro" id="IPR002477">
    <property type="entry name" value="Peptidoglycan-bd-like"/>
</dbReference>
<feature type="domain" description="Peptidoglycan binding-like" evidence="1">
    <location>
        <begin position="121"/>
        <end position="169"/>
    </location>
</feature>
<dbReference type="InterPro" id="IPR036366">
    <property type="entry name" value="PGBDSf"/>
</dbReference>
<keyword evidence="3" id="KW-1185">Reference proteome</keyword>
<comment type="caution">
    <text evidence="2">The sequence shown here is derived from an EMBL/GenBank/DDBJ whole genome shotgun (WGS) entry which is preliminary data.</text>
</comment>
<dbReference type="Proteomes" id="UP001161405">
    <property type="component" value="Unassembled WGS sequence"/>
</dbReference>